<reference evidence="1 2" key="1">
    <citation type="submission" date="2020-01" db="EMBL/GenBank/DDBJ databases">
        <title>Aspergillus terreus IFO 6365 whole genome shotgun sequence.</title>
        <authorList>
            <person name="Kanamasa S."/>
            <person name="Takahashi H."/>
        </authorList>
    </citation>
    <scope>NUCLEOTIDE SEQUENCE [LARGE SCALE GENOMIC DNA]</scope>
    <source>
        <strain evidence="1 2">IFO 6365</strain>
    </source>
</reference>
<dbReference type="VEuPathDB" id="FungiDB:ATEG_10035"/>
<sequence length="349" mass="39826">MDDDDESDPAEDLLILMGIPAPETSQDSSSVRDLRQLLFPPSSETFLAPRQSPSHMLPRRVLPPLYRKHESQKSCRHGMLEHRYCLDEEETCQMCGRRPFPNWLYYCVEDQGDYTLPINPFVSPVFTPWAQRYIEEGMYTTEQREIIIQQKIKVLQTAVHQRRTQLAPLMPSLLDIVPSVATSSDTGDDDYSDSDSEQWIEDVHAVNQPASRPAPHDPSPWEDDADAFDKPMLPTPCSFSACQYCEWRLYRFQHALAQRMFLSIDEVCTDPSIRVPTAWDLRYRHISQADLVRTLGWRSRPSLSVVSDGARSVGIGTNPGPVGRAQRRTVRRRRVDILSPIAELEEAGA</sequence>
<protein>
    <submittedName>
        <fullName evidence="1">Uncharacterized protein</fullName>
    </submittedName>
</protein>
<proteinExistence type="predicted"/>
<organism evidence="1 2">
    <name type="scientific">Aspergillus terreus</name>
    <dbReference type="NCBI Taxonomy" id="33178"/>
    <lineage>
        <taxon>Eukaryota</taxon>
        <taxon>Fungi</taxon>
        <taxon>Dikarya</taxon>
        <taxon>Ascomycota</taxon>
        <taxon>Pezizomycotina</taxon>
        <taxon>Eurotiomycetes</taxon>
        <taxon>Eurotiomycetidae</taxon>
        <taxon>Eurotiales</taxon>
        <taxon>Aspergillaceae</taxon>
        <taxon>Aspergillus</taxon>
        <taxon>Aspergillus subgen. Circumdati</taxon>
    </lineage>
</organism>
<name>A0A5M3ZGW0_ASPTE</name>
<accession>A0A5M3ZGW0</accession>
<evidence type="ECO:0000313" key="1">
    <source>
        <dbReference type="EMBL" id="GFF21505.1"/>
    </source>
</evidence>
<dbReference type="Proteomes" id="UP000452235">
    <property type="component" value="Unassembled WGS sequence"/>
</dbReference>
<evidence type="ECO:0000313" key="2">
    <source>
        <dbReference type="Proteomes" id="UP000452235"/>
    </source>
</evidence>
<keyword evidence="2" id="KW-1185">Reference proteome</keyword>
<comment type="caution">
    <text evidence="1">The sequence shown here is derived from an EMBL/GenBank/DDBJ whole genome shotgun (WGS) entry which is preliminary data.</text>
</comment>
<dbReference type="EMBL" id="BLJY01000015">
    <property type="protein sequence ID" value="GFF21505.1"/>
    <property type="molecule type" value="Genomic_DNA"/>
</dbReference>
<dbReference type="OrthoDB" id="4776522at2759"/>
<gene>
    <name evidence="1" type="ORF">ATEIFO6365_0015007600</name>
</gene>
<dbReference type="AlphaFoldDB" id="A0A5M3ZGW0"/>